<accession>A0ABS4ECW7</accession>
<dbReference type="Proteomes" id="UP000767291">
    <property type="component" value="Unassembled WGS sequence"/>
</dbReference>
<dbReference type="PROSITE" id="PS50995">
    <property type="entry name" value="HTH_MARR_2"/>
    <property type="match status" value="1"/>
</dbReference>
<dbReference type="SMART" id="SM00347">
    <property type="entry name" value="HTH_MARR"/>
    <property type="match status" value="1"/>
</dbReference>
<evidence type="ECO:0000313" key="6">
    <source>
        <dbReference type="Proteomes" id="UP000767291"/>
    </source>
</evidence>
<dbReference type="PRINTS" id="PR00598">
    <property type="entry name" value="HTHMARR"/>
</dbReference>
<keyword evidence="3" id="KW-0804">Transcription</keyword>
<comment type="caution">
    <text evidence="5">The sequence shown here is derived from an EMBL/GenBank/DDBJ whole genome shotgun (WGS) entry which is preliminary data.</text>
</comment>
<proteinExistence type="predicted"/>
<dbReference type="EMBL" id="JAGGJX010000004">
    <property type="protein sequence ID" value="MBP1855785.1"/>
    <property type="molecule type" value="Genomic_DNA"/>
</dbReference>
<feature type="domain" description="HTH marR-type" evidence="4">
    <location>
        <begin position="16"/>
        <end position="148"/>
    </location>
</feature>
<dbReference type="Pfam" id="PF01047">
    <property type="entry name" value="MarR"/>
    <property type="match status" value="1"/>
</dbReference>
<dbReference type="InterPro" id="IPR036390">
    <property type="entry name" value="WH_DNA-bd_sf"/>
</dbReference>
<dbReference type="SUPFAM" id="SSF46785">
    <property type="entry name" value="Winged helix' DNA-binding domain"/>
    <property type="match status" value="1"/>
</dbReference>
<dbReference type="PANTHER" id="PTHR42756:SF2">
    <property type="entry name" value="MARR FAMILY REGULATORY PROTEIN"/>
    <property type="match status" value="1"/>
</dbReference>
<dbReference type="GO" id="GO:0003677">
    <property type="term" value="F:DNA binding"/>
    <property type="evidence" value="ECO:0007669"/>
    <property type="project" value="UniProtKB-KW"/>
</dbReference>
<evidence type="ECO:0000256" key="3">
    <source>
        <dbReference type="ARBA" id="ARBA00023163"/>
    </source>
</evidence>
<dbReference type="Gene3D" id="1.10.10.10">
    <property type="entry name" value="Winged helix-like DNA-binding domain superfamily/Winged helix DNA-binding domain"/>
    <property type="match status" value="1"/>
</dbReference>
<keyword evidence="2 5" id="KW-0238">DNA-binding</keyword>
<dbReference type="RefSeq" id="WP_234926358.1">
    <property type="nucleotide sequence ID" value="NZ_BAAACS010000004.1"/>
</dbReference>
<name>A0ABS4ECW7_9FIRM</name>
<gene>
    <name evidence="5" type="ORF">J2Z43_002183</name>
</gene>
<evidence type="ECO:0000259" key="4">
    <source>
        <dbReference type="PROSITE" id="PS50995"/>
    </source>
</evidence>
<protein>
    <submittedName>
        <fullName evidence="5">DNA-binding MarR family transcriptional regulator</fullName>
    </submittedName>
</protein>
<keyword evidence="6" id="KW-1185">Reference proteome</keyword>
<dbReference type="InterPro" id="IPR036388">
    <property type="entry name" value="WH-like_DNA-bd_sf"/>
</dbReference>
<dbReference type="InterPro" id="IPR000835">
    <property type="entry name" value="HTH_MarR-typ"/>
</dbReference>
<organism evidence="5 6">
    <name type="scientific">Metaclostridioides mangenotii</name>
    <dbReference type="NCBI Taxonomy" id="1540"/>
    <lineage>
        <taxon>Bacteria</taxon>
        <taxon>Bacillati</taxon>
        <taxon>Bacillota</taxon>
        <taxon>Clostridia</taxon>
        <taxon>Peptostreptococcales</taxon>
        <taxon>Peptostreptococcaceae</taxon>
        <taxon>Metaclostridioides</taxon>
    </lineage>
</organism>
<sequence>MNFQLILGGDTITELKNKILREVGALSRTINTLNDNKYKKFNIQKGQYIFLTRICENPGINLIQLTSILKVDKTTTTKATQKLIKEDYITKKINTDDKRISMLYPTEKALEIYNVIITEENRGIDICFKDFSENEKILAYQLVKKMQENIESDWYDLKHYKE</sequence>
<dbReference type="PANTHER" id="PTHR42756">
    <property type="entry name" value="TRANSCRIPTIONAL REGULATOR, MARR"/>
    <property type="match status" value="1"/>
</dbReference>
<keyword evidence="1" id="KW-0805">Transcription regulation</keyword>
<reference evidence="5 6" key="1">
    <citation type="submission" date="2021-03" db="EMBL/GenBank/DDBJ databases">
        <title>Genomic Encyclopedia of Type Strains, Phase IV (KMG-IV): sequencing the most valuable type-strain genomes for metagenomic binning, comparative biology and taxonomic classification.</title>
        <authorList>
            <person name="Goeker M."/>
        </authorList>
    </citation>
    <scope>NUCLEOTIDE SEQUENCE [LARGE SCALE GENOMIC DNA]</scope>
    <source>
        <strain evidence="5 6">DSM 1289</strain>
    </source>
</reference>
<evidence type="ECO:0000313" key="5">
    <source>
        <dbReference type="EMBL" id="MBP1855785.1"/>
    </source>
</evidence>
<evidence type="ECO:0000256" key="1">
    <source>
        <dbReference type="ARBA" id="ARBA00023015"/>
    </source>
</evidence>
<evidence type="ECO:0000256" key="2">
    <source>
        <dbReference type="ARBA" id="ARBA00023125"/>
    </source>
</evidence>